<gene>
    <name evidence="1" type="ORF">EBB59_04025</name>
</gene>
<dbReference type="AlphaFoldDB" id="A0A3M2HVP7"/>
<dbReference type="Proteomes" id="UP000275012">
    <property type="component" value="Unassembled WGS sequence"/>
</dbReference>
<protein>
    <submittedName>
        <fullName evidence="1">Uncharacterized protein</fullName>
    </submittedName>
</protein>
<comment type="caution">
    <text evidence="1">The sequence shown here is derived from an EMBL/GenBank/DDBJ whole genome shotgun (WGS) entry which is preliminary data.</text>
</comment>
<accession>A0A3M2HVP7</accession>
<organism evidence="1 2">
    <name type="scientific">Solilutibacter pythonis</name>
    <dbReference type="NCBI Taxonomy" id="2483112"/>
    <lineage>
        <taxon>Bacteria</taxon>
        <taxon>Pseudomonadati</taxon>
        <taxon>Pseudomonadota</taxon>
        <taxon>Gammaproteobacteria</taxon>
        <taxon>Lysobacterales</taxon>
        <taxon>Lysobacteraceae</taxon>
        <taxon>Solilutibacter</taxon>
    </lineage>
</organism>
<evidence type="ECO:0000313" key="2">
    <source>
        <dbReference type="Proteomes" id="UP000275012"/>
    </source>
</evidence>
<name>A0A3M2HVP7_9GAMM</name>
<dbReference type="EMBL" id="RFLY01000004">
    <property type="protein sequence ID" value="RMH93821.1"/>
    <property type="molecule type" value="Genomic_DNA"/>
</dbReference>
<evidence type="ECO:0000313" key="1">
    <source>
        <dbReference type="EMBL" id="RMH93821.1"/>
    </source>
</evidence>
<keyword evidence="2" id="KW-1185">Reference proteome</keyword>
<proteinExistence type="predicted"/>
<sequence>MVYNGLNMRASRFVVDGRVEAVETFYRKIWNGRVVRNTLGHKTILGHATRNHFITIELTGKGGATQGQIGIMEMGKPVGTPGKDFAKLPGTRVFEDIIHLDTPQRSRSLRMHNRNSPYQNERFYTRELTARGYAREANSMTCQANSTMCISYFIKGDGRIVVNLNKQSDGTSIVALDM</sequence>
<reference evidence="1 2" key="1">
    <citation type="submission" date="2018-10" db="EMBL/GenBank/DDBJ databases">
        <title>Proposal of Lysobacter pythonis sp. nov. isolated from royal pythons (Python regius).</title>
        <authorList>
            <person name="Hans-Juergen B."/>
            <person name="Huptas C."/>
            <person name="Sandra B."/>
            <person name="Igor L."/>
            <person name="Joachim S."/>
            <person name="Siegfried S."/>
            <person name="Mareike W."/>
            <person name="Peter K."/>
        </authorList>
    </citation>
    <scope>NUCLEOTIDE SEQUENCE [LARGE SCALE GENOMIC DNA]</scope>
    <source>
        <strain evidence="1 2">4284/11</strain>
    </source>
</reference>